<reference evidence="14" key="1">
    <citation type="submission" date="2018-05" db="EMBL/GenBank/DDBJ databases">
        <title>Ignatzschineria dubaiensis sp. nov., isolated from necrotic foot tissues of dromedaries (Camelus dromedarius) and associated maggots in Dubai, United Arab Emirates.</title>
        <authorList>
            <person name="Tsang C.C."/>
            <person name="Tang J.Y.M."/>
            <person name="Fong J.Y.H."/>
            <person name="Kinne J."/>
            <person name="Lee H.H."/>
            <person name="Joseph M."/>
            <person name="Jose S."/>
            <person name="Schuster R.K."/>
            <person name="Tang Y."/>
            <person name="Sivakumar S."/>
            <person name="Chen J.H.K."/>
            <person name="Teng J.L.L."/>
            <person name="Lau S.K.P."/>
            <person name="Wernery U."/>
            <person name="Woo P.C.Y."/>
        </authorList>
    </citation>
    <scope>NUCLEOTIDE SEQUENCE [LARGE SCALE GENOMIC DNA]</scope>
    <source>
        <strain evidence="14">KCTC 22644</strain>
    </source>
</reference>
<feature type="region of interest" description="Disordered" evidence="10">
    <location>
        <begin position="442"/>
        <end position="461"/>
    </location>
</feature>
<comment type="caution">
    <text evidence="13">The sequence shown here is derived from an EMBL/GenBank/DDBJ whole genome shotgun (WGS) entry which is preliminary data.</text>
</comment>
<dbReference type="InterPro" id="IPR021731">
    <property type="entry name" value="AMIN_dom"/>
</dbReference>
<comment type="catalytic activity">
    <reaction evidence="1">
        <text>Hydrolyzes the link between N-acetylmuramoyl residues and L-amino acid residues in certain cell-wall glycopeptides.</text>
        <dbReference type="EC" id="3.5.1.28"/>
    </reaction>
</comment>
<keyword evidence="7 13" id="KW-0378">Hydrolase</keyword>
<evidence type="ECO:0000259" key="12">
    <source>
        <dbReference type="PROSITE" id="PS51782"/>
    </source>
</evidence>
<evidence type="ECO:0000256" key="2">
    <source>
        <dbReference type="ARBA" id="ARBA00004418"/>
    </source>
</evidence>
<evidence type="ECO:0000313" key="14">
    <source>
        <dbReference type="Proteomes" id="UP000245020"/>
    </source>
</evidence>
<organism evidence="13 14">
    <name type="scientific">Ignatzschineria ureiclastica</name>
    <dbReference type="NCBI Taxonomy" id="472582"/>
    <lineage>
        <taxon>Bacteria</taxon>
        <taxon>Pseudomonadati</taxon>
        <taxon>Pseudomonadota</taxon>
        <taxon>Gammaproteobacteria</taxon>
        <taxon>Cardiobacteriales</taxon>
        <taxon>Ignatzschineriaceae</taxon>
        <taxon>Ignatzschineria</taxon>
    </lineage>
</organism>
<dbReference type="EMBL" id="QEWQ01000004">
    <property type="protein sequence ID" value="PWD80662.1"/>
    <property type="molecule type" value="Genomic_DNA"/>
</dbReference>
<keyword evidence="6" id="KW-0574">Periplasm</keyword>
<dbReference type="Gene3D" id="3.10.350.10">
    <property type="entry name" value="LysM domain"/>
    <property type="match status" value="1"/>
</dbReference>
<keyword evidence="11" id="KW-1133">Transmembrane helix</keyword>
<dbReference type="GO" id="GO:0071555">
    <property type="term" value="P:cell wall organization"/>
    <property type="evidence" value="ECO:0007669"/>
    <property type="project" value="UniProtKB-KW"/>
</dbReference>
<evidence type="ECO:0000256" key="1">
    <source>
        <dbReference type="ARBA" id="ARBA00001561"/>
    </source>
</evidence>
<evidence type="ECO:0000313" key="13">
    <source>
        <dbReference type="EMBL" id="PWD80662.1"/>
    </source>
</evidence>
<evidence type="ECO:0000256" key="11">
    <source>
        <dbReference type="SAM" id="Phobius"/>
    </source>
</evidence>
<dbReference type="Gene3D" id="3.40.630.40">
    <property type="entry name" value="Zn-dependent exopeptidases"/>
    <property type="match status" value="1"/>
</dbReference>
<evidence type="ECO:0000256" key="8">
    <source>
        <dbReference type="ARBA" id="ARBA00023316"/>
    </source>
</evidence>
<dbReference type="EC" id="3.5.1.28" evidence="4"/>
<feature type="transmembrane region" description="Helical" evidence="11">
    <location>
        <begin position="12"/>
        <end position="33"/>
    </location>
</feature>
<dbReference type="SUPFAM" id="SSF54106">
    <property type="entry name" value="LysM domain"/>
    <property type="match status" value="1"/>
</dbReference>
<dbReference type="Pfam" id="PF11741">
    <property type="entry name" value="AMIN"/>
    <property type="match status" value="1"/>
</dbReference>
<sequence>MRQRFQDSQRSTWATFFSGIMMIILLLIGQSAFAATIVGTGKAEQRNGEMLITFPLSQQIKFNSFRLQNPHRLVIDIPNAQLQRKVTALPISSGVVAGVRLGTQQGTDLRIVVDLNNASVPASAAVIRGKSGYELVIAVGLSAGSVQQDFAASGQTVVTKPQEIQVAQSVPKKNILIVLDPGHGGKDPGAHGKAGTREKDVVLQIAKILQTKINQQPNMKAILTRNNDTFIPLRERVLIARRNKADMFISIHADAGSSKADGASVYILSTSGASSEAARLLAQAENQSDLIGGVKISDKDNAIASMLLDLSQEATIESSNALGKHILKNVSKHANLHKRQVERAGFAVLKAPDIPSVLVETGFISNPKEEQNLRSKKHQTRLAEDILQGIKDYYKERPATELVYKTVVQKQDNSRLQPQAPTPKLVAPKVTPQAEIKMPELRLESSSQGAVTNVTERSVTASVAEPPPMSIGVQFPEPSAPIELISNSTTKEYMTQRGESLADVARKYGISESALKRANNLPDNQLRVPVGTRLVIPQ</sequence>
<name>A0A2U2ADC2_9GAMM</name>
<dbReference type="FunFam" id="3.40.630.40:FF:000001">
    <property type="entry name" value="N-acetylmuramoyl-L-alanine amidase"/>
    <property type="match status" value="1"/>
</dbReference>
<dbReference type="Gene3D" id="2.60.40.3500">
    <property type="match status" value="1"/>
</dbReference>
<dbReference type="GO" id="GO:0009253">
    <property type="term" value="P:peptidoglycan catabolic process"/>
    <property type="evidence" value="ECO:0007669"/>
    <property type="project" value="InterPro"/>
</dbReference>
<gene>
    <name evidence="13" type="ORF">DC083_05940</name>
</gene>
<dbReference type="CDD" id="cd00118">
    <property type="entry name" value="LysM"/>
    <property type="match status" value="1"/>
</dbReference>
<evidence type="ECO:0000256" key="3">
    <source>
        <dbReference type="ARBA" id="ARBA00010860"/>
    </source>
</evidence>
<dbReference type="InterPro" id="IPR018392">
    <property type="entry name" value="LysM"/>
</dbReference>
<dbReference type="SMART" id="SM00257">
    <property type="entry name" value="LysM"/>
    <property type="match status" value="1"/>
</dbReference>
<evidence type="ECO:0000256" key="10">
    <source>
        <dbReference type="SAM" id="MobiDB-lite"/>
    </source>
</evidence>
<feature type="domain" description="LysM" evidence="12">
    <location>
        <begin position="491"/>
        <end position="536"/>
    </location>
</feature>
<dbReference type="GO" id="GO:0008745">
    <property type="term" value="F:N-acetylmuramoyl-L-alanine amidase activity"/>
    <property type="evidence" value="ECO:0007669"/>
    <property type="project" value="UniProtKB-EC"/>
</dbReference>
<dbReference type="PANTHER" id="PTHR30404:SF0">
    <property type="entry name" value="N-ACETYLMURAMOYL-L-ALANINE AMIDASE AMIC"/>
    <property type="match status" value="1"/>
</dbReference>
<dbReference type="InterPro" id="IPR050695">
    <property type="entry name" value="N-acetylmuramoyl_amidase_3"/>
</dbReference>
<dbReference type="PANTHER" id="PTHR30404">
    <property type="entry name" value="N-ACETYLMURAMOYL-L-ALANINE AMIDASE"/>
    <property type="match status" value="1"/>
</dbReference>
<dbReference type="Proteomes" id="UP000245020">
    <property type="component" value="Unassembled WGS sequence"/>
</dbReference>
<accession>A0A2U2ADC2</accession>
<dbReference type="Pfam" id="PF01476">
    <property type="entry name" value="LysM"/>
    <property type="match status" value="1"/>
</dbReference>
<dbReference type="PROSITE" id="PS51782">
    <property type="entry name" value="LYSM"/>
    <property type="match status" value="1"/>
</dbReference>
<keyword evidence="11" id="KW-0472">Membrane</keyword>
<comment type="subcellular location">
    <subcellularLocation>
        <location evidence="2">Periplasm</location>
    </subcellularLocation>
</comment>
<evidence type="ECO:0000256" key="7">
    <source>
        <dbReference type="ARBA" id="ARBA00022801"/>
    </source>
</evidence>
<comment type="similarity">
    <text evidence="3">Belongs to the N-acetylmuramoyl-L-alanine amidase 3 family.</text>
</comment>
<feature type="compositionally biased region" description="Polar residues" evidence="10">
    <location>
        <begin position="444"/>
        <end position="461"/>
    </location>
</feature>
<dbReference type="AlphaFoldDB" id="A0A2U2ADC2"/>
<dbReference type="InterPro" id="IPR036779">
    <property type="entry name" value="LysM_dom_sf"/>
</dbReference>
<dbReference type="SUPFAM" id="SSF53187">
    <property type="entry name" value="Zn-dependent exopeptidases"/>
    <property type="match status" value="1"/>
</dbReference>
<evidence type="ECO:0000256" key="4">
    <source>
        <dbReference type="ARBA" id="ARBA00011901"/>
    </source>
</evidence>
<evidence type="ECO:0000256" key="5">
    <source>
        <dbReference type="ARBA" id="ARBA00022729"/>
    </source>
</evidence>
<evidence type="ECO:0000256" key="9">
    <source>
        <dbReference type="ARBA" id="ARBA00074581"/>
    </source>
</evidence>
<protein>
    <recommendedName>
        <fullName evidence="9">N-acetylmuramoyl-L-alanine amidase AmiC</fullName>
        <ecNumber evidence="4">3.5.1.28</ecNumber>
    </recommendedName>
</protein>
<keyword evidence="8" id="KW-0961">Cell wall biogenesis/degradation</keyword>
<proteinExistence type="inferred from homology"/>
<keyword evidence="5" id="KW-0732">Signal</keyword>
<keyword evidence="14" id="KW-1185">Reference proteome</keyword>
<keyword evidence="11" id="KW-0812">Transmembrane</keyword>
<dbReference type="GO" id="GO:0030288">
    <property type="term" value="C:outer membrane-bounded periplasmic space"/>
    <property type="evidence" value="ECO:0007669"/>
    <property type="project" value="TreeGrafter"/>
</dbReference>
<dbReference type="Pfam" id="PF01520">
    <property type="entry name" value="Amidase_3"/>
    <property type="match status" value="1"/>
</dbReference>
<evidence type="ECO:0000256" key="6">
    <source>
        <dbReference type="ARBA" id="ARBA00022764"/>
    </source>
</evidence>
<dbReference type="CDD" id="cd02696">
    <property type="entry name" value="MurNAc-LAA"/>
    <property type="match status" value="1"/>
</dbReference>
<dbReference type="InterPro" id="IPR002508">
    <property type="entry name" value="MurNAc-LAA_cat"/>
</dbReference>
<dbReference type="RefSeq" id="WP_109189325.1">
    <property type="nucleotide sequence ID" value="NZ_BMYA01000002.1"/>
</dbReference>
<dbReference type="SMART" id="SM00646">
    <property type="entry name" value="Ami_3"/>
    <property type="match status" value="1"/>
</dbReference>
<dbReference type="OrthoDB" id="9806267at2"/>